<dbReference type="PANTHER" id="PTHR42700">
    <property type="entry name" value="SULFATE ADENYLYLTRANSFERASE"/>
    <property type="match status" value="1"/>
</dbReference>
<dbReference type="InterPro" id="IPR027417">
    <property type="entry name" value="P-loop_NTPase"/>
</dbReference>
<evidence type="ECO:0000256" key="2">
    <source>
        <dbReference type="ARBA" id="ARBA00012121"/>
    </source>
</evidence>
<dbReference type="eggNOG" id="COG0529">
    <property type="taxonomic scope" value="Bacteria"/>
</dbReference>
<dbReference type="Proteomes" id="UP000000851">
    <property type="component" value="Chromosome"/>
</dbReference>
<comment type="catalytic activity">
    <reaction evidence="1 6 7">
        <text>adenosine 5'-phosphosulfate + ATP = 3'-phosphoadenylyl sulfate + ADP + H(+)</text>
        <dbReference type="Rhea" id="RHEA:24152"/>
        <dbReference type="ChEBI" id="CHEBI:15378"/>
        <dbReference type="ChEBI" id="CHEBI:30616"/>
        <dbReference type="ChEBI" id="CHEBI:58243"/>
        <dbReference type="ChEBI" id="CHEBI:58339"/>
        <dbReference type="ChEBI" id="CHEBI:456216"/>
        <dbReference type="EC" id="2.7.1.25"/>
    </reaction>
</comment>
<dbReference type="HOGENOM" id="CLU_046932_2_1_11"/>
<dbReference type="EC" id="2.7.1.25" evidence="2 6"/>
<dbReference type="RefSeq" id="WP_015793042.1">
    <property type="nucleotide sequence ID" value="NC_013131.1"/>
</dbReference>
<evidence type="ECO:0000259" key="8">
    <source>
        <dbReference type="Pfam" id="PF01583"/>
    </source>
</evidence>
<keyword evidence="5 6" id="KW-0067">ATP-binding</keyword>
<evidence type="ECO:0000256" key="6">
    <source>
        <dbReference type="HAMAP-Rule" id="MF_00065"/>
    </source>
</evidence>
<dbReference type="PANTHER" id="PTHR42700:SF1">
    <property type="entry name" value="SULFATE ADENYLYLTRANSFERASE"/>
    <property type="match status" value="1"/>
</dbReference>
<dbReference type="InterPro" id="IPR050512">
    <property type="entry name" value="Sulf_AdTrans/APS_kinase"/>
</dbReference>
<dbReference type="InterPro" id="IPR059117">
    <property type="entry name" value="APS_kinase_dom"/>
</dbReference>
<dbReference type="KEGG" id="cai:Caci_4450"/>
<comment type="similarity">
    <text evidence="6 7">Belongs to the APS kinase family.</text>
</comment>
<dbReference type="HAMAP" id="MF_00065">
    <property type="entry name" value="Adenylyl_sulf_kinase"/>
    <property type="match status" value="1"/>
</dbReference>
<organism evidence="9 10">
    <name type="scientific">Catenulispora acidiphila (strain DSM 44928 / JCM 14897 / NBRC 102108 / NRRL B-24433 / ID139908)</name>
    <dbReference type="NCBI Taxonomy" id="479433"/>
    <lineage>
        <taxon>Bacteria</taxon>
        <taxon>Bacillati</taxon>
        <taxon>Actinomycetota</taxon>
        <taxon>Actinomycetes</taxon>
        <taxon>Catenulisporales</taxon>
        <taxon>Catenulisporaceae</taxon>
        <taxon>Catenulispora</taxon>
    </lineage>
</organism>
<dbReference type="GO" id="GO:0010134">
    <property type="term" value="P:sulfate assimilation via adenylyl sulfate reduction"/>
    <property type="evidence" value="ECO:0007669"/>
    <property type="project" value="TreeGrafter"/>
</dbReference>
<evidence type="ECO:0000256" key="1">
    <source>
        <dbReference type="ARBA" id="ARBA00001823"/>
    </source>
</evidence>
<dbReference type="InterPro" id="IPR002891">
    <property type="entry name" value="APS"/>
</dbReference>
<protein>
    <recommendedName>
        <fullName evidence="2 6">Adenylyl-sulfate kinase</fullName>
        <ecNumber evidence="2 6">2.7.1.25</ecNumber>
    </recommendedName>
    <alternativeName>
        <fullName evidence="6">APS kinase</fullName>
    </alternativeName>
    <alternativeName>
        <fullName evidence="6">ATP adenosine-5'-phosphosulfate 3'-phosphotransferase</fullName>
    </alternativeName>
    <alternativeName>
        <fullName evidence="6">Adenosine-5'-phosphosulfate kinase</fullName>
    </alternativeName>
</protein>
<dbReference type="InParanoid" id="C7PW65"/>
<gene>
    <name evidence="6" type="primary">cysC</name>
    <name evidence="9" type="ordered locus">Caci_4450</name>
</gene>
<comment type="pathway">
    <text evidence="6 7">Sulfur metabolism; hydrogen sulfide biosynthesis; sulfite from sulfate: step 2/3.</text>
</comment>
<comment type="function">
    <text evidence="6 7">Catalyzes the synthesis of activated sulfate.</text>
</comment>
<keyword evidence="4 6" id="KW-0547">Nucleotide-binding</keyword>
<dbReference type="SUPFAM" id="SSF52540">
    <property type="entry name" value="P-loop containing nucleoside triphosphate hydrolases"/>
    <property type="match status" value="1"/>
</dbReference>
<dbReference type="NCBIfam" id="NF003013">
    <property type="entry name" value="PRK03846.1"/>
    <property type="match status" value="1"/>
</dbReference>
<dbReference type="AlphaFoldDB" id="C7PW65"/>
<evidence type="ECO:0000313" key="9">
    <source>
        <dbReference type="EMBL" id="ACU73313.1"/>
    </source>
</evidence>
<dbReference type="Pfam" id="PF01583">
    <property type="entry name" value="APS_kinase"/>
    <property type="match status" value="1"/>
</dbReference>
<evidence type="ECO:0000313" key="10">
    <source>
        <dbReference type="Proteomes" id="UP000000851"/>
    </source>
</evidence>
<proteinExistence type="inferred from homology"/>
<dbReference type="GO" id="GO:0004020">
    <property type="term" value="F:adenylylsulfate kinase activity"/>
    <property type="evidence" value="ECO:0007669"/>
    <property type="project" value="UniProtKB-UniRule"/>
</dbReference>
<dbReference type="GO" id="GO:0005524">
    <property type="term" value="F:ATP binding"/>
    <property type="evidence" value="ECO:0007669"/>
    <property type="project" value="UniProtKB-UniRule"/>
</dbReference>
<keyword evidence="3 6" id="KW-0808">Transferase</keyword>
<keyword evidence="10" id="KW-1185">Reference proteome</keyword>
<evidence type="ECO:0000256" key="7">
    <source>
        <dbReference type="RuleBase" id="RU004347"/>
    </source>
</evidence>
<dbReference type="CDD" id="cd02027">
    <property type="entry name" value="APSK"/>
    <property type="match status" value="1"/>
</dbReference>
<dbReference type="GO" id="GO:0005737">
    <property type="term" value="C:cytoplasm"/>
    <property type="evidence" value="ECO:0007669"/>
    <property type="project" value="TreeGrafter"/>
</dbReference>
<dbReference type="GO" id="GO:0019379">
    <property type="term" value="P:sulfate assimilation, phosphoadenylyl sulfate reduction by phosphoadenylyl-sulfate reductase (thioredoxin)"/>
    <property type="evidence" value="ECO:0007669"/>
    <property type="project" value="TreeGrafter"/>
</dbReference>
<evidence type="ECO:0000256" key="5">
    <source>
        <dbReference type="ARBA" id="ARBA00022840"/>
    </source>
</evidence>
<name>C7PW65_CATAD</name>
<feature type="domain" description="APS kinase" evidence="8">
    <location>
        <begin position="8"/>
        <end position="160"/>
    </location>
</feature>
<dbReference type="NCBIfam" id="TIGR00455">
    <property type="entry name" value="apsK"/>
    <property type="match status" value="1"/>
</dbReference>
<keyword evidence="6" id="KW-0597">Phosphoprotein</keyword>
<dbReference type="GO" id="GO:0004781">
    <property type="term" value="F:sulfate adenylyltransferase (ATP) activity"/>
    <property type="evidence" value="ECO:0007669"/>
    <property type="project" value="TreeGrafter"/>
</dbReference>
<dbReference type="GO" id="GO:0070814">
    <property type="term" value="P:hydrogen sulfide biosynthetic process"/>
    <property type="evidence" value="ECO:0007669"/>
    <property type="project" value="UniProtKB-UniRule"/>
</dbReference>
<dbReference type="EMBL" id="CP001700">
    <property type="protein sequence ID" value="ACU73313.1"/>
    <property type="molecule type" value="Genomic_DNA"/>
</dbReference>
<dbReference type="UniPathway" id="UPA00140">
    <property type="reaction ID" value="UER00205"/>
</dbReference>
<sequence length="186" mass="19753">MISDDTPRGATVWLTGLPSSGKTTIAAAVATRLRERGQRAEILDGDDLRRTVSAGLGFSRADRDENVRRIGALAASLARDGAIVLVAVIAPYAAARAKVRDLHAASGIAYLEVYVATPLDVCARRDAKGLYQRHAGGEFVGLTGVDDPYEAPTTPDLRLDTHDDPVEISAKAVDQLLGAVSESRQF</sequence>
<reference evidence="9 10" key="1">
    <citation type="journal article" date="2009" name="Stand. Genomic Sci.">
        <title>Complete genome sequence of Catenulispora acidiphila type strain (ID 139908).</title>
        <authorList>
            <person name="Copeland A."/>
            <person name="Lapidus A."/>
            <person name="Glavina Del Rio T."/>
            <person name="Nolan M."/>
            <person name="Lucas S."/>
            <person name="Chen F."/>
            <person name="Tice H."/>
            <person name="Cheng J.F."/>
            <person name="Bruce D."/>
            <person name="Goodwin L."/>
            <person name="Pitluck S."/>
            <person name="Mikhailova N."/>
            <person name="Pati A."/>
            <person name="Ivanova N."/>
            <person name="Mavromatis K."/>
            <person name="Chen A."/>
            <person name="Palaniappan K."/>
            <person name="Chain P."/>
            <person name="Land M."/>
            <person name="Hauser L."/>
            <person name="Chang Y.J."/>
            <person name="Jeffries C.D."/>
            <person name="Chertkov O."/>
            <person name="Brettin T."/>
            <person name="Detter J.C."/>
            <person name="Han C."/>
            <person name="Ali Z."/>
            <person name="Tindall B.J."/>
            <person name="Goker M."/>
            <person name="Bristow J."/>
            <person name="Eisen J.A."/>
            <person name="Markowitz V."/>
            <person name="Hugenholtz P."/>
            <person name="Kyrpides N.C."/>
            <person name="Klenk H.P."/>
        </authorList>
    </citation>
    <scope>NUCLEOTIDE SEQUENCE [LARGE SCALE GENOMIC DNA]</scope>
    <source>
        <strain evidence="10">DSM 44928 / JCM 14897 / NBRC 102108 / NRRL B-24433 / ID139908</strain>
    </source>
</reference>
<dbReference type="STRING" id="479433.Caci_4450"/>
<feature type="binding site" evidence="6">
    <location>
        <begin position="16"/>
        <end position="23"/>
    </location>
    <ligand>
        <name>ATP</name>
        <dbReference type="ChEBI" id="CHEBI:30616"/>
    </ligand>
</feature>
<comment type="caution">
    <text evidence="6">Lacks conserved residue(s) required for the propagation of feature annotation.</text>
</comment>
<dbReference type="Gene3D" id="3.40.50.300">
    <property type="entry name" value="P-loop containing nucleotide triphosphate hydrolases"/>
    <property type="match status" value="1"/>
</dbReference>
<accession>C7PW65</accession>
<keyword evidence="6 7" id="KW-0418">Kinase</keyword>
<evidence type="ECO:0000256" key="3">
    <source>
        <dbReference type="ARBA" id="ARBA00022679"/>
    </source>
</evidence>
<evidence type="ECO:0000256" key="4">
    <source>
        <dbReference type="ARBA" id="ARBA00022741"/>
    </source>
</evidence>